<feature type="transmembrane region" description="Helical" evidence="6">
    <location>
        <begin position="441"/>
        <end position="460"/>
    </location>
</feature>
<feature type="transmembrane region" description="Helical" evidence="6">
    <location>
        <begin position="112"/>
        <end position="137"/>
    </location>
</feature>
<keyword evidence="4 6" id="KW-1133">Transmembrane helix</keyword>
<dbReference type="PANTHER" id="PTHR45649">
    <property type="entry name" value="AMINO-ACID PERMEASE BAT1"/>
    <property type="match status" value="1"/>
</dbReference>
<reference evidence="7 8" key="1">
    <citation type="journal article" date="2018" name="PLoS Pathog.">
        <title>Evolution of structural diversity of trichothecenes, a family of toxins produced by plant pathogenic and entomopathogenic fungi.</title>
        <authorList>
            <person name="Proctor R.H."/>
            <person name="McCormick S.P."/>
            <person name="Kim H.S."/>
            <person name="Cardoza R.E."/>
            <person name="Stanley A.M."/>
            <person name="Lindo L."/>
            <person name="Kelly A."/>
            <person name="Brown D.W."/>
            <person name="Lee T."/>
            <person name="Vaughan M.M."/>
            <person name="Alexander N.J."/>
            <person name="Busman M."/>
            <person name="Gutierrez S."/>
        </authorList>
    </citation>
    <scope>NUCLEOTIDE SEQUENCE [LARGE SCALE GENOMIC DNA]</scope>
    <source>
        <strain evidence="7 8">IBT 40837</strain>
    </source>
</reference>
<protein>
    <submittedName>
        <fullName evidence="7">Gaba permease</fullName>
    </submittedName>
</protein>
<feature type="transmembrane region" description="Helical" evidence="6">
    <location>
        <begin position="512"/>
        <end position="533"/>
    </location>
</feature>
<sequence length="575" mass="61757">MIPGSGSGPVGQTAGQTAGQKAVAFPALSSLSSSLSQVVPHLKTTMEDYSNDPKHDLTPEAAALAQLGHKQELKRNFSLISMLGLAFAILNTWTALAASITLALPSGGSSSVIWGLIVAGICNLAQAASLAEFLSAYPTAGGQYHWAAIVSWKRWSRGISYVTGWINVSGWVALSATGGLLGSTFIMNIISLLHPDFEPKAWHQFLIYIAFALIALVINAFLTRLLPIFTKAAFFWSVAGFVIISITVLACASPDYQSGEFVYGNFINEVGWPDGLAWLLGLLQGAFALTGFDAVAHMIEEIPEPQKEGPKIMLYCIGIGMFTGFIFLTALLFCVKNVDDVISAAYGPLLQIFMDATNSKAGSVCLLMFPLVCMLFTTVTLVCTSTRMSYAFARDHGMPFSSVFAQVHPTLDVPINALLWTVAWVIVFGCIFLGSSSTFNAITSASVVALGVTYAIPPAINVLRGRKMLPENRSFKIPEPFGWILNLVGIMWAILTTVLFVFPPEIPVTPANMNYCIVAFGVILLIAGGTWIFDGRKNYHGPVVDIQGIMHGTVDGMDPAGLSDSVREDTSAEKR</sequence>
<feature type="transmembrane region" description="Helical" evidence="6">
    <location>
        <begin position="234"/>
        <end position="256"/>
    </location>
</feature>
<dbReference type="InterPro" id="IPR002293">
    <property type="entry name" value="AA/rel_permease1"/>
</dbReference>
<keyword evidence="8" id="KW-1185">Reference proteome</keyword>
<keyword evidence="5 6" id="KW-0472">Membrane</keyword>
<feature type="transmembrane region" description="Helical" evidence="6">
    <location>
        <begin position="158"/>
        <end position="181"/>
    </location>
</feature>
<gene>
    <name evidence="7" type="ORF">TARUN_4184</name>
</gene>
<dbReference type="FunFam" id="1.20.1740.10:FF:000046">
    <property type="entry name" value="Amino-acid permease, putative"/>
    <property type="match status" value="1"/>
</dbReference>
<feature type="transmembrane region" description="Helical" evidence="6">
    <location>
        <begin position="79"/>
        <end position="100"/>
    </location>
</feature>
<evidence type="ECO:0000256" key="3">
    <source>
        <dbReference type="ARBA" id="ARBA00022692"/>
    </source>
</evidence>
<proteinExistence type="predicted"/>
<dbReference type="STRING" id="490622.A0A395NPU0"/>
<evidence type="ECO:0000256" key="4">
    <source>
        <dbReference type="ARBA" id="ARBA00022989"/>
    </source>
</evidence>
<comment type="subcellular location">
    <subcellularLocation>
        <location evidence="1">Membrane</location>
        <topology evidence="1">Multi-pass membrane protein</topology>
    </subcellularLocation>
</comment>
<dbReference type="AlphaFoldDB" id="A0A395NPU0"/>
<feature type="transmembrane region" description="Helical" evidence="6">
    <location>
        <begin position="417"/>
        <end position="435"/>
    </location>
</feature>
<feature type="transmembrane region" description="Helical" evidence="6">
    <location>
        <begin position="312"/>
        <end position="333"/>
    </location>
</feature>
<feature type="transmembrane region" description="Helical" evidence="6">
    <location>
        <begin position="361"/>
        <end position="384"/>
    </location>
</feature>
<evidence type="ECO:0000256" key="5">
    <source>
        <dbReference type="ARBA" id="ARBA00023136"/>
    </source>
</evidence>
<dbReference type="GO" id="GO:0015101">
    <property type="term" value="F:organic cation transmembrane transporter activity"/>
    <property type="evidence" value="ECO:0007669"/>
    <property type="project" value="UniProtKB-ARBA"/>
</dbReference>
<dbReference type="GO" id="GO:0016020">
    <property type="term" value="C:membrane"/>
    <property type="evidence" value="ECO:0007669"/>
    <property type="project" value="UniProtKB-SubCell"/>
</dbReference>
<dbReference type="OrthoDB" id="2417308at2759"/>
<dbReference type="Pfam" id="PF13520">
    <property type="entry name" value="AA_permease_2"/>
    <property type="match status" value="1"/>
</dbReference>
<comment type="caution">
    <text evidence="7">The sequence shown here is derived from an EMBL/GenBank/DDBJ whole genome shotgun (WGS) entry which is preliminary data.</text>
</comment>
<feature type="transmembrane region" description="Helical" evidence="6">
    <location>
        <begin position="276"/>
        <end position="300"/>
    </location>
</feature>
<dbReference type="PANTHER" id="PTHR45649:SF14">
    <property type="entry name" value="GABA PERMEASE"/>
    <property type="match status" value="1"/>
</dbReference>
<organism evidence="7 8">
    <name type="scientific">Trichoderma arundinaceum</name>
    <dbReference type="NCBI Taxonomy" id="490622"/>
    <lineage>
        <taxon>Eukaryota</taxon>
        <taxon>Fungi</taxon>
        <taxon>Dikarya</taxon>
        <taxon>Ascomycota</taxon>
        <taxon>Pezizomycotina</taxon>
        <taxon>Sordariomycetes</taxon>
        <taxon>Hypocreomycetidae</taxon>
        <taxon>Hypocreales</taxon>
        <taxon>Hypocreaceae</taxon>
        <taxon>Trichoderma</taxon>
    </lineage>
</organism>
<name>A0A395NPU0_TRIAR</name>
<keyword evidence="3 6" id="KW-0812">Transmembrane</keyword>
<dbReference type="EMBL" id="PXOA01000238">
    <property type="protein sequence ID" value="RFU78028.1"/>
    <property type="molecule type" value="Genomic_DNA"/>
</dbReference>
<dbReference type="PIRSF" id="PIRSF006060">
    <property type="entry name" value="AA_transporter"/>
    <property type="match status" value="1"/>
</dbReference>
<evidence type="ECO:0000256" key="1">
    <source>
        <dbReference type="ARBA" id="ARBA00004141"/>
    </source>
</evidence>
<evidence type="ECO:0000313" key="8">
    <source>
        <dbReference type="Proteomes" id="UP000266272"/>
    </source>
</evidence>
<feature type="transmembrane region" description="Helical" evidence="6">
    <location>
        <begin position="481"/>
        <end position="500"/>
    </location>
</feature>
<keyword evidence="2" id="KW-0813">Transport</keyword>
<evidence type="ECO:0000256" key="6">
    <source>
        <dbReference type="SAM" id="Phobius"/>
    </source>
</evidence>
<evidence type="ECO:0000256" key="2">
    <source>
        <dbReference type="ARBA" id="ARBA00022448"/>
    </source>
</evidence>
<accession>A0A395NPU0</accession>
<evidence type="ECO:0000313" key="7">
    <source>
        <dbReference type="EMBL" id="RFU78028.1"/>
    </source>
</evidence>
<feature type="transmembrane region" description="Helical" evidence="6">
    <location>
        <begin position="201"/>
        <end position="222"/>
    </location>
</feature>
<dbReference type="Gene3D" id="1.20.1740.10">
    <property type="entry name" value="Amino acid/polyamine transporter I"/>
    <property type="match status" value="1"/>
</dbReference>
<dbReference type="Proteomes" id="UP000266272">
    <property type="component" value="Unassembled WGS sequence"/>
</dbReference>